<dbReference type="PANTHER" id="PTHR43166">
    <property type="entry name" value="AMINO ACID IMPORT ATP-BINDING PROTEIN"/>
    <property type="match status" value="1"/>
</dbReference>
<dbReference type="GO" id="GO:0016887">
    <property type="term" value="F:ATP hydrolysis activity"/>
    <property type="evidence" value="ECO:0007669"/>
    <property type="project" value="InterPro"/>
</dbReference>
<gene>
    <name evidence="8" type="ORF">SAMN05421730_101746</name>
</gene>
<evidence type="ECO:0000256" key="4">
    <source>
        <dbReference type="ARBA" id="ARBA00022741"/>
    </source>
</evidence>
<dbReference type="Pfam" id="PF00005">
    <property type="entry name" value="ABC_tran"/>
    <property type="match status" value="1"/>
</dbReference>
<keyword evidence="4" id="KW-0547">Nucleotide-binding</keyword>
<dbReference type="PROSITE" id="PS00211">
    <property type="entry name" value="ABC_TRANSPORTER_1"/>
    <property type="match status" value="1"/>
</dbReference>
<evidence type="ECO:0000256" key="1">
    <source>
        <dbReference type="ARBA" id="ARBA00004202"/>
    </source>
</evidence>
<dbReference type="InterPro" id="IPR017871">
    <property type="entry name" value="ABC_transporter-like_CS"/>
</dbReference>
<evidence type="ECO:0000256" key="5">
    <source>
        <dbReference type="ARBA" id="ARBA00022840"/>
    </source>
</evidence>
<dbReference type="FunFam" id="3.40.50.300:FF:000020">
    <property type="entry name" value="Amino acid ABC transporter ATP-binding component"/>
    <property type="match status" value="1"/>
</dbReference>
<evidence type="ECO:0000313" key="8">
    <source>
        <dbReference type="EMBL" id="SCP98175.1"/>
    </source>
</evidence>
<feature type="domain" description="ABC transporter" evidence="7">
    <location>
        <begin position="2"/>
        <end position="239"/>
    </location>
</feature>
<dbReference type="GO" id="GO:0005886">
    <property type="term" value="C:plasma membrane"/>
    <property type="evidence" value="ECO:0007669"/>
    <property type="project" value="UniProtKB-SubCell"/>
</dbReference>
<keyword evidence="9" id="KW-1185">Reference proteome</keyword>
<dbReference type="InterPro" id="IPR027417">
    <property type="entry name" value="P-loop_NTPase"/>
</dbReference>
<dbReference type="SMART" id="SM00382">
    <property type="entry name" value="AAA"/>
    <property type="match status" value="1"/>
</dbReference>
<dbReference type="RefSeq" id="WP_091235096.1">
    <property type="nucleotide sequence ID" value="NZ_FMKA01000017.1"/>
</dbReference>
<dbReference type="EMBL" id="FMKA01000017">
    <property type="protein sequence ID" value="SCP98175.1"/>
    <property type="molecule type" value="Genomic_DNA"/>
</dbReference>
<evidence type="ECO:0000256" key="2">
    <source>
        <dbReference type="ARBA" id="ARBA00022448"/>
    </source>
</evidence>
<evidence type="ECO:0000313" key="9">
    <source>
        <dbReference type="Proteomes" id="UP000199315"/>
    </source>
</evidence>
<keyword evidence="5 8" id="KW-0067">ATP-binding</keyword>
<sequence>MLELKNVHKSFGRNEVLKGVDISVEKGDVVVILGPSGSGKTTLLRSINFLEKADKGTIVFGDIEAKLENASKHDIRAIRKKSAFVFQNYNLFHNRTALQNVTEGLIVARKVPKAEAVEKARKALDKVGLSDRYDYYPSQLSGGQQQRVGIARAIAVNPDVILFDEPTSALDPELIGEVLNVMKELAKEGTTMIVVTHEMTFAQEVANKVIFMDGGVVVEEGPPGEIFTRPKEERTKQFLRRIINDFDYVI</sequence>
<keyword evidence="2" id="KW-0813">Transport</keyword>
<dbReference type="GO" id="GO:0005524">
    <property type="term" value="F:ATP binding"/>
    <property type="evidence" value="ECO:0007669"/>
    <property type="project" value="UniProtKB-KW"/>
</dbReference>
<dbReference type="GO" id="GO:0015424">
    <property type="term" value="F:ABC-type amino acid transporter activity"/>
    <property type="evidence" value="ECO:0007669"/>
    <property type="project" value="InterPro"/>
</dbReference>
<dbReference type="Gene3D" id="3.40.50.300">
    <property type="entry name" value="P-loop containing nucleotide triphosphate hydrolases"/>
    <property type="match status" value="1"/>
</dbReference>
<dbReference type="Proteomes" id="UP000199315">
    <property type="component" value="Unassembled WGS sequence"/>
</dbReference>
<accession>A0A1D3TVJ1</accession>
<dbReference type="SUPFAM" id="SSF52540">
    <property type="entry name" value="P-loop containing nucleoside triphosphate hydrolases"/>
    <property type="match status" value="1"/>
</dbReference>
<dbReference type="PANTHER" id="PTHR43166:SF35">
    <property type="entry name" value="L-CYSTINE IMPORT ATP-BINDING PROTEIN TCYN"/>
    <property type="match status" value="1"/>
</dbReference>
<dbReference type="InterPro" id="IPR050086">
    <property type="entry name" value="MetN_ABC_transporter-like"/>
</dbReference>
<organism evidence="8 9">
    <name type="scientific">Anaerobium acetethylicum</name>
    <dbReference type="NCBI Taxonomy" id="1619234"/>
    <lineage>
        <taxon>Bacteria</taxon>
        <taxon>Bacillati</taxon>
        <taxon>Bacillota</taxon>
        <taxon>Clostridia</taxon>
        <taxon>Lachnospirales</taxon>
        <taxon>Lachnospiraceae</taxon>
        <taxon>Anaerobium</taxon>
    </lineage>
</organism>
<proteinExistence type="predicted"/>
<dbReference type="InterPro" id="IPR030679">
    <property type="entry name" value="ABC_ATPase_HisP-typ"/>
</dbReference>
<reference evidence="8 9" key="1">
    <citation type="submission" date="2016-09" db="EMBL/GenBank/DDBJ databases">
        <authorList>
            <person name="Capua I."/>
            <person name="De Benedictis P."/>
            <person name="Joannis T."/>
            <person name="Lombin L.H."/>
            <person name="Cattoli G."/>
        </authorList>
    </citation>
    <scope>NUCLEOTIDE SEQUENCE [LARGE SCALE GENOMIC DNA]</scope>
    <source>
        <strain evidence="8 9">GluBS11</strain>
    </source>
</reference>
<keyword evidence="3" id="KW-1003">Cell membrane</keyword>
<dbReference type="InterPro" id="IPR003439">
    <property type="entry name" value="ABC_transporter-like_ATP-bd"/>
</dbReference>
<evidence type="ECO:0000256" key="3">
    <source>
        <dbReference type="ARBA" id="ARBA00022475"/>
    </source>
</evidence>
<dbReference type="AlphaFoldDB" id="A0A1D3TVJ1"/>
<dbReference type="InterPro" id="IPR003593">
    <property type="entry name" value="AAA+_ATPase"/>
</dbReference>
<name>A0A1D3TVJ1_9FIRM</name>
<comment type="subcellular location">
    <subcellularLocation>
        <location evidence="1">Cell membrane</location>
        <topology evidence="1">Peripheral membrane protein</topology>
    </subcellularLocation>
</comment>
<dbReference type="STRING" id="1619234.SAMN05421730_101746"/>
<dbReference type="PROSITE" id="PS50893">
    <property type="entry name" value="ABC_TRANSPORTER_2"/>
    <property type="match status" value="1"/>
</dbReference>
<dbReference type="CDD" id="cd03262">
    <property type="entry name" value="ABC_HisP_GlnQ"/>
    <property type="match status" value="1"/>
</dbReference>
<dbReference type="OrthoDB" id="9804199at2"/>
<protein>
    <submittedName>
        <fullName evidence="8">L-cystine transport system ATP-binding protein</fullName>
    </submittedName>
</protein>
<evidence type="ECO:0000256" key="6">
    <source>
        <dbReference type="ARBA" id="ARBA00023136"/>
    </source>
</evidence>
<keyword evidence="6" id="KW-0472">Membrane</keyword>
<dbReference type="PIRSF" id="PIRSF039085">
    <property type="entry name" value="ABC_ATPase_HisP"/>
    <property type="match status" value="1"/>
</dbReference>
<evidence type="ECO:0000259" key="7">
    <source>
        <dbReference type="PROSITE" id="PS50893"/>
    </source>
</evidence>